<dbReference type="SUPFAM" id="SSF53474">
    <property type="entry name" value="alpha/beta-Hydrolases"/>
    <property type="match status" value="1"/>
</dbReference>
<reference evidence="2" key="1">
    <citation type="submission" date="2019-12" db="EMBL/GenBank/DDBJ databases">
        <title>Whole-genome sequence of Halomicrobium mukohataei pws1.</title>
        <authorList>
            <person name="Verma D.K."/>
            <person name="Gopal K."/>
            <person name="Prasad E.S."/>
        </authorList>
    </citation>
    <scope>NUCLEOTIDE SEQUENCE</scope>
    <source>
        <strain evidence="2">Pws1</strain>
    </source>
</reference>
<proteinExistence type="predicted"/>
<evidence type="ECO:0000259" key="1">
    <source>
        <dbReference type="Pfam" id="PF12697"/>
    </source>
</evidence>
<dbReference type="AlphaFoldDB" id="A0A847UC44"/>
<dbReference type="RefSeq" id="WP_170092497.1">
    <property type="nucleotide sequence ID" value="NZ_WOYG01000001.1"/>
</dbReference>
<dbReference type="InterPro" id="IPR000073">
    <property type="entry name" value="AB_hydrolase_1"/>
</dbReference>
<evidence type="ECO:0000313" key="3">
    <source>
        <dbReference type="Proteomes" id="UP000608662"/>
    </source>
</evidence>
<dbReference type="Proteomes" id="UP000608662">
    <property type="component" value="Unassembled WGS sequence"/>
</dbReference>
<comment type="caution">
    <text evidence="2">The sequence shown here is derived from an EMBL/GenBank/DDBJ whole genome shotgun (WGS) entry which is preliminary data.</text>
</comment>
<feature type="domain" description="AB hydrolase-1" evidence="1">
    <location>
        <begin position="37"/>
        <end position="211"/>
    </location>
</feature>
<dbReference type="OrthoDB" id="193760at2157"/>
<evidence type="ECO:0000313" key="2">
    <source>
        <dbReference type="EMBL" id="NLV08471.1"/>
    </source>
</evidence>
<protein>
    <submittedName>
        <fullName evidence="2">Alpha/beta hydrolase</fullName>
    </submittedName>
</protein>
<gene>
    <name evidence="2" type="ORF">GOC74_00785</name>
</gene>
<sequence>MEFRTFGEASAPDCLFVLGWGNRPEHEPVRWLIDRIAADGWRVHTATLPPHVTDVSEQWVRPVESYAADLDEPAVLAHSAGGLTVAHADLDAATTTYLSPWWGDPPSRQGPIVGLFAAIPGNAKLLPSGVSDRSLIGEHATDEQLADGPDRVSPAFLRATKRAHGTLPEIDDEAVVFCSLTDRVVSTRAIGERMPAARTVLYDGGHELFSSRSRDEHVPTLLSALDRGADAVV</sequence>
<dbReference type="EMBL" id="WOYG01000001">
    <property type="protein sequence ID" value="NLV08471.1"/>
    <property type="molecule type" value="Genomic_DNA"/>
</dbReference>
<name>A0A847UC44_9EURY</name>
<accession>A0A847UC44</accession>
<dbReference type="Pfam" id="PF12697">
    <property type="entry name" value="Abhydrolase_6"/>
    <property type="match status" value="1"/>
</dbReference>
<dbReference type="Gene3D" id="3.40.50.1820">
    <property type="entry name" value="alpha/beta hydrolase"/>
    <property type="match status" value="1"/>
</dbReference>
<keyword evidence="2" id="KW-0378">Hydrolase</keyword>
<dbReference type="GO" id="GO:0016787">
    <property type="term" value="F:hydrolase activity"/>
    <property type="evidence" value="ECO:0007669"/>
    <property type="project" value="UniProtKB-KW"/>
</dbReference>
<dbReference type="InterPro" id="IPR029058">
    <property type="entry name" value="AB_hydrolase_fold"/>
</dbReference>
<organism evidence="2 3">
    <name type="scientific">Halomicrobium mukohataei</name>
    <dbReference type="NCBI Taxonomy" id="57705"/>
    <lineage>
        <taxon>Archaea</taxon>
        <taxon>Methanobacteriati</taxon>
        <taxon>Methanobacteriota</taxon>
        <taxon>Stenosarchaea group</taxon>
        <taxon>Halobacteria</taxon>
        <taxon>Halobacteriales</taxon>
        <taxon>Haloarculaceae</taxon>
        <taxon>Halomicrobium</taxon>
    </lineage>
</organism>